<evidence type="ECO:0000256" key="2">
    <source>
        <dbReference type="ARBA" id="ARBA00023242"/>
    </source>
</evidence>
<dbReference type="SMART" id="SM01135">
    <property type="entry name" value="DIRP"/>
    <property type="match status" value="1"/>
</dbReference>
<dbReference type="AlphaFoldDB" id="A0AAN9SBD6"/>
<dbReference type="Pfam" id="PF06584">
    <property type="entry name" value="DIRP"/>
    <property type="match status" value="1"/>
</dbReference>
<dbReference type="InterPro" id="IPR017884">
    <property type="entry name" value="SANT_dom"/>
</dbReference>
<dbReference type="Gene3D" id="1.20.58.1880">
    <property type="match status" value="1"/>
</dbReference>
<dbReference type="InterPro" id="IPR001005">
    <property type="entry name" value="SANT/Myb"/>
</dbReference>
<accession>A0AAN9SBD6</accession>
<dbReference type="GO" id="GO:0006351">
    <property type="term" value="P:DNA-templated transcription"/>
    <property type="evidence" value="ECO:0007669"/>
    <property type="project" value="InterPro"/>
</dbReference>
<evidence type="ECO:0000256" key="3">
    <source>
        <dbReference type="SAM" id="MobiDB-lite"/>
    </source>
</evidence>
<dbReference type="SUPFAM" id="SSF46689">
    <property type="entry name" value="Homeodomain-like"/>
    <property type="match status" value="1"/>
</dbReference>
<dbReference type="InterPro" id="IPR010561">
    <property type="entry name" value="LIN-9/ALY1"/>
</dbReference>
<keyword evidence="2" id="KW-0539">Nucleus</keyword>
<dbReference type="FunFam" id="1.20.58.1880:FF:000006">
    <property type="entry name" value="Protein ALWAYS EARLY 3 isoform A"/>
    <property type="match status" value="1"/>
</dbReference>
<keyword evidence="6" id="KW-1185">Reference proteome</keyword>
<evidence type="ECO:0000313" key="5">
    <source>
        <dbReference type="EMBL" id="KAK7392000.1"/>
    </source>
</evidence>
<dbReference type="PANTHER" id="PTHR21689">
    <property type="entry name" value="LIN-9"/>
    <property type="match status" value="1"/>
</dbReference>
<feature type="region of interest" description="Disordered" evidence="3">
    <location>
        <begin position="216"/>
        <end position="241"/>
    </location>
</feature>
<reference evidence="5 6" key="1">
    <citation type="submission" date="2024-01" db="EMBL/GenBank/DDBJ databases">
        <title>The genomes of 5 underutilized Papilionoideae crops provide insights into root nodulation and disease resistanc.</title>
        <authorList>
            <person name="Jiang F."/>
        </authorList>
    </citation>
    <scope>NUCLEOTIDE SEQUENCE [LARGE SCALE GENOMIC DNA]</scope>
    <source>
        <strain evidence="5">DUOXIRENSHENG_FW03</strain>
        <tissue evidence="5">Leaves</tissue>
    </source>
</reference>
<evidence type="ECO:0000259" key="4">
    <source>
        <dbReference type="PROSITE" id="PS51293"/>
    </source>
</evidence>
<sequence>MRRRRWSVDRRHPVTCTCPRYIHISRQLTQANAAFTYTSLSVNPATLFSSSSCASATLRPFAGDTDFGDLTDALCLSFGDGEITVISLFVLALPSLPKSSMAPTRKSRSVNKRISSSNDNSPEKEGVNSNKNKQRKKKLADKLGSQWNKEELERFYEAYRKYGKDWKKVAAVVRNRSTEMVEALYNMNRAYLSLPEGTASVVGLIAMMTDHYNVLEGSDSERESNDAPRCQKPAKRKREKVQLSVSKDQSYSIASSDDCLSLLKKRRFDGIQLQPHAVGKRTPRIPVSYSYKKDDTENYVSPYRRSLKSAVDANDDEVAHVVALTLTEAAQRVGSPQVSQTPCRRVKQKSSPIQSWERKHQMSETARAKFHDVSVDEEFLEDSIGARGAENGEYARDNSSLMDREGIGAVEVLQKGGKFYRKRERIRNVGNHQLDDGGEACSGTEEGLSFSSLKEKVDVEVTNEKLEKFSPKIQRKRNKKLFFGDAIPALDALQTLADLSLMMPISTIESESSIQLKGERMVADKDNKSALPEVTSTSHKRPKLKHSMVPEIEISTSRKSKIGKETTKGASTLSESKEQISFADTTWKRKVKSMVSKVATAKLDPYPSGPSKDEVATAKLDPYPSGPSKDEVLDYENKPVVKGKHTDQVFTLPKQLKTVKSSESSFCSDKKDLTISTAEVLLSNEISLPTKRSRRKLILQRTSLPKEKSSDYILKTQPNKYSILNEKLSSCLSSNMVRRWFIFEWFYSAIDYPWFAKREFMEYLNHVGLGNIPRLTRVEWSVIKGSLGKPRRFSEHFLREERQKLEQYRESVRKHYTELRTGVRDGLPTDLAKPLYVGQRVIALHPKTREIHDGSVLTVDYDKCRIQFDRPELGVEFVMDIDCMPLNPLDNMPEALRRHVNAQKTSFMTKEPQINGNSNIGGYEMHSSPVKAKVSTVDNLCAQASCAQPCKVTHHQAKEADIHALSELKRALDKKETLLMELQSANSDVLENQNGLECFKDSVIFKKHYATVLVELKEASGQVSDAMLQLRQRNTYRGNSLPPWMKPQANFNVHDDLPNMLDSSLTQELGSTVVQTIKGSRLRAHGMVDAAFQALSLTKEGEDAFMKIGQVLDSINHQQLASKSRLPVIRSQEQGNANGSFYHLNHSTCCLSEPVINDPSGPKLHNYSHKIDTELPSDLITSCVATLIMIQTCTERQYPPADVAQILDSAVTSLHPCCPQNLPIYREIQMCMGRIKTQILALIPT</sequence>
<dbReference type="PROSITE" id="PS51293">
    <property type="entry name" value="SANT"/>
    <property type="match status" value="1"/>
</dbReference>
<feature type="domain" description="SANT" evidence="4">
    <location>
        <begin position="142"/>
        <end position="179"/>
    </location>
</feature>
<dbReference type="EMBL" id="JAYMYS010000005">
    <property type="protein sequence ID" value="KAK7392000.1"/>
    <property type="molecule type" value="Genomic_DNA"/>
</dbReference>
<dbReference type="PANTHER" id="PTHR21689:SF5">
    <property type="entry name" value="PROTEIN ALWAYS EARLY 1-RELATED"/>
    <property type="match status" value="1"/>
</dbReference>
<dbReference type="InterPro" id="IPR009057">
    <property type="entry name" value="Homeodomain-like_sf"/>
</dbReference>
<name>A0AAN9SBD6_PSOTE</name>
<dbReference type="GO" id="GO:0017053">
    <property type="term" value="C:transcription repressor complex"/>
    <property type="evidence" value="ECO:0007669"/>
    <property type="project" value="InterPro"/>
</dbReference>
<comment type="caution">
    <text evidence="5">The sequence shown here is derived from an EMBL/GenBank/DDBJ whole genome shotgun (WGS) entry which is preliminary data.</text>
</comment>
<dbReference type="CDD" id="cd00167">
    <property type="entry name" value="SANT"/>
    <property type="match status" value="1"/>
</dbReference>
<dbReference type="Proteomes" id="UP001386955">
    <property type="component" value="Unassembled WGS sequence"/>
</dbReference>
<evidence type="ECO:0000313" key="6">
    <source>
        <dbReference type="Proteomes" id="UP001386955"/>
    </source>
</evidence>
<evidence type="ECO:0000256" key="1">
    <source>
        <dbReference type="ARBA" id="ARBA00004123"/>
    </source>
</evidence>
<dbReference type="GO" id="GO:0003677">
    <property type="term" value="F:DNA binding"/>
    <property type="evidence" value="ECO:0007669"/>
    <property type="project" value="TreeGrafter"/>
</dbReference>
<dbReference type="GO" id="GO:0051726">
    <property type="term" value="P:regulation of cell cycle"/>
    <property type="evidence" value="ECO:0007669"/>
    <property type="project" value="TreeGrafter"/>
</dbReference>
<feature type="region of interest" description="Disordered" evidence="3">
    <location>
        <begin position="602"/>
        <end position="632"/>
    </location>
</feature>
<organism evidence="5 6">
    <name type="scientific">Psophocarpus tetragonolobus</name>
    <name type="common">Winged bean</name>
    <name type="synonym">Dolichos tetragonolobus</name>
    <dbReference type="NCBI Taxonomy" id="3891"/>
    <lineage>
        <taxon>Eukaryota</taxon>
        <taxon>Viridiplantae</taxon>
        <taxon>Streptophyta</taxon>
        <taxon>Embryophyta</taxon>
        <taxon>Tracheophyta</taxon>
        <taxon>Spermatophyta</taxon>
        <taxon>Magnoliopsida</taxon>
        <taxon>eudicotyledons</taxon>
        <taxon>Gunneridae</taxon>
        <taxon>Pentapetalae</taxon>
        <taxon>rosids</taxon>
        <taxon>fabids</taxon>
        <taxon>Fabales</taxon>
        <taxon>Fabaceae</taxon>
        <taxon>Papilionoideae</taxon>
        <taxon>50 kb inversion clade</taxon>
        <taxon>NPAAA clade</taxon>
        <taxon>indigoferoid/millettioid clade</taxon>
        <taxon>Phaseoleae</taxon>
        <taxon>Psophocarpus</taxon>
    </lineage>
</organism>
<dbReference type="SMART" id="SM00717">
    <property type="entry name" value="SANT"/>
    <property type="match status" value="1"/>
</dbReference>
<protein>
    <recommendedName>
        <fullName evidence="4">SANT domain-containing protein</fullName>
    </recommendedName>
</protein>
<comment type="subcellular location">
    <subcellularLocation>
        <location evidence="1">Nucleus</location>
    </subcellularLocation>
</comment>
<dbReference type="GO" id="GO:0006357">
    <property type="term" value="P:regulation of transcription by RNA polymerase II"/>
    <property type="evidence" value="ECO:0007669"/>
    <property type="project" value="TreeGrafter"/>
</dbReference>
<feature type="region of interest" description="Disordered" evidence="3">
    <location>
        <begin position="99"/>
        <end position="142"/>
    </location>
</feature>
<dbReference type="GO" id="GO:0005654">
    <property type="term" value="C:nucleoplasm"/>
    <property type="evidence" value="ECO:0007669"/>
    <property type="project" value="TreeGrafter"/>
</dbReference>
<dbReference type="Pfam" id="PF00249">
    <property type="entry name" value="Myb_DNA-binding"/>
    <property type="match status" value="1"/>
</dbReference>
<proteinExistence type="predicted"/>
<dbReference type="InterPro" id="IPR033471">
    <property type="entry name" value="DIRP"/>
</dbReference>
<gene>
    <name evidence="5" type="ORF">VNO78_20426</name>
</gene>